<evidence type="ECO:0000256" key="6">
    <source>
        <dbReference type="ARBA" id="ARBA00022833"/>
    </source>
</evidence>
<keyword evidence="6 11" id="KW-0862">Zinc</keyword>
<dbReference type="Pfam" id="PF01471">
    <property type="entry name" value="PG_binding_1"/>
    <property type="match status" value="2"/>
</dbReference>
<feature type="binding site" evidence="11">
    <location>
        <position position="239"/>
    </location>
    <ligand>
        <name>Ca(2+)</name>
        <dbReference type="ChEBI" id="CHEBI:29108"/>
        <label>3</label>
    </ligand>
</feature>
<feature type="binding site" evidence="11">
    <location>
        <position position="234"/>
    </location>
    <ligand>
        <name>Zn(2+)</name>
        <dbReference type="ChEBI" id="CHEBI:29105"/>
        <label>1</label>
    </ligand>
</feature>
<keyword evidence="2" id="KW-0645">Protease</keyword>
<dbReference type="InterPro" id="IPR006026">
    <property type="entry name" value="Peptidase_Metallo"/>
</dbReference>
<dbReference type="GO" id="GO:0004222">
    <property type="term" value="F:metalloendopeptidase activity"/>
    <property type="evidence" value="ECO:0007669"/>
    <property type="project" value="InterPro"/>
</dbReference>
<feature type="signal peptide" evidence="13">
    <location>
        <begin position="1"/>
        <end position="26"/>
    </location>
</feature>
<evidence type="ECO:0000256" key="5">
    <source>
        <dbReference type="ARBA" id="ARBA00022801"/>
    </source>
</evidence>
<name>A0A834YK40_TETSI</name>
<evidence type="ECO:0000313" key="16">
    <source>
        <dbReference type="Proteomes" id="UP000655225"/>
    </source>
</evidence>
<feature type="binding site" evidence="11">
    <location>
        <position position="259"/>
    </location>
    <ligand>
        <name>Ca(2+)</name>
        <dbReference type="ChEBI" id="CHEBI:29108"/>
        <label>3</label>
    </ligand>
</feature>
<dbReference type="PANTHER" id="PTHR10201:SF213">
    <property type="entry name" value="METALLOENDOPROTEINASE 2-MMP-LIKE"/>
    <property type="match status" value="1"/>
</dbReference>
<dbReference type="AlphaFoldDB" id="A0A834YK40"/>
<evidence type="ECO:0000256" key="8">
    <source>
        <dbReference type="ARBA" id="ARBA00023145"/>
    </source>
</evidence>
<evidence type="ECO:0000256" key="1">
    <source>
        <dbReference type="ARBA" id="ARBA00009614"/>
    </source>
</evidence>
<keyword evidence="5" id="KW-0378">Hydrolase</keyword>
<feature type="binding site" evidence="11">
    <location>
        <position position="232"/>
    </location>
    <ligand>
        <name>Zn(2+)</name>
        <dbReference type="ChEBI" id="CHEBI:29105"/>
        <label>1</label>
    </ligand>
</feature>
<dbReference type="SUPFAM" id="SSF55486">
    <property type="entry name" value="Metalloproteases ('zincins'), catalytic domain"/>
    <property type="match status" value="2"/>
</dbReference>
<dbReference type="Gene3D" id="3.40.390.10">
    <property type="entry name" value="Collagenase (Catalytic Domain)"/>
    <property type="match status" value="2"/>
</dbReference>
<feature type="short sequence motif" description="Cysteine switch" evidence="12">
    <location>
        <begin position="127"/>
        <end position="158"/>
    </location>
</feature>
<dbReference type="InterPro" id="IPR033739">
    <property type="entry name" value="M10A_MMP"/>
</dbReference>
<keyword evidence="11" id="KW-0106">Calcium</keyword>
<dbReference type="EMBL" id="JABCRI010000018">
    <property type="protein sequence ID" value="KAF8390339.1"/>
    <property type="molecule type" value="Genomic_DNA"/>
</dbReference>
<feature type="binding site" evidence="11">
    <location>
        <position position="299"/>
    </location>
    <ligand>
        <name>Zn(2+)</name>
        <dbReference type="ChEBI" id="CHEBI:29105"/>
        <label>2</label>
        <note>catalytic</note>
    </ligand>
</feature>
<feature type="binding site" evidence="11">
    <location>
        <position position="240"/>
    </location>
    <ligand>
        <name>Ca(2+)</name>
        <dbReference type="ChEBI" id="CHEBI:29108"/>
        <label>3</label>
    </ligand>
</feature>
<gene>
    <name evidence="15" type="ORF">HHK36_024864</name>
</gene>
<dbReference type="PANTHER" id="PTHR10201">
    <property type="entry name" value="MATRIX METALLOPROTEINASE"/>
    <property type="match status" value="1"/>
</dbReference>
<dbReference type="FunFam" id="3.40.390.10:FF:000018">
    <property type="entry name" value="Metalloendoproteinase 1"/>
    <property type="match status" value="2"/>
</dbReference>
<dbReference type="InterPro" id="IPR036365">
    <property type="entry name" value="PGBD-like_sf"/>
</dbReference>
<evidence type="ECO:0000256" key="9">
    <source>
        <dbReference type="ARBA" id="ARBA00023180"/>
    </source>
</evidence>
<dbReference type="GO" id="GO:0006508">
    <property type="term" value="P:proteolysis"/>
    <property type="evidence" value="ECO:0007669"/>
    <property type="project" value="UniProtKB-KW"/>
</dbReference>
<feature type="domain" description="Peptidase metallopeptidase" evidence="14">
    <location>
        <begin position="485"/>
        <end position="645"/>
    </location>
</feature>
<evidence type="ECO:0000256" key="4">
    <source>
        <dbReference type="ARBA" id="ARBA00022729"/>
    </source>
</evidence>
<feature type="binding site" evidence="11">
    <location>
        <position position="222"/>
    </location>
    <ligand>
        <name>Ca(2+)</name>
        <dbReference type="ChEBI" id="CHEBI:29108"/>
        <label>2</label>
    </ligand>
</feature>
<keyword evidence="3 11" id="KW-0479">Metal-binding</keyword>
<protein>
    <recommendedName>
        <fullName evidence="14">Peptidase metallopeptidase domain-containing protein</fullName>
    </recommendedName>
</protein>
<dbReference type="OrthoDB" id="406838at2759"/>
<evidence type="ECO:0000256" key="13">
    <source>
        <dbReference type="SAM" id="SignalP"/>
    </source>
</evidence>
<keyword evidence="16" id="KW-1185">Reference proteome</keyword>
<dbReference type="InterPro" id="IPR001818">
    <property type="entry name" value="Pept_M10_metallopeptidase"/>
</dbReference>
<evidence type="ECO:0000256" key="11">
    <source>
        <dbReference type="PIRSR" id="PIRSR621190-2"/>
    </source>
</evidence>
<dbReference type="SUPFAM" id="SSF47090">
    <property type="entry name" value="PGBD-like"/>
    <property type="match status" value="2"/>
</dbReference>
<feature type="domain" description="Peptidase metallopeptidase" evidence="14">
    <location>
        <begin position="166"/>
        <end position="326"/>
    </location>
</feature>
<feature type="chain" id="PRO_5032465457" description="Peptidase metallopeptidase domain-containing protein" evidence="13">
    <location>
        <begin position="27"/>
        <end position="645"/>
    </location>
</feature>
<evidence type="ECO:0000256" key="2">
    <source>
        <dbReference type="ARBA" id="ARBA00022670"/>
    </source>
</evidence>
<feature type="binding site" evidence="11">
    <location>
        <position position="262"/>
    </location>
    <ligand>
        <name>Ca(2+)</name>
        <dbReference type="ChEBI" id="CHEBI:29108"/>
        <label>1</label>
    </ligand>
</feature>
<keyword evidence="4 13" id="KW-0732">Signal</keyword>
<dbReference type="InterPro" id="IPR021158">
    <property type="entry name" value="Pept_M10A_Zn_BS"/>
</dbReference>
<dbReference type="InterPro" id="IPR024079">
    <property type="entry name" value="MetalloPept_cat_dom_sf"/>
</dbReference>
<feature type="binding site" evidence="11">
    <location>
        <position position="247"/>
    </location>
    <ligand>
        <name>Zn(2+)</name>
        <dbReference type="ChEBI" id="CHEBI:29105"/>
        <label>1</label>
    </ligand>
</feature>
<keyword evidence="7" id="KW-0482">Metalloprotease</keyword>
<reference evidence="15 16" key="1">
    <citation type="submission" date="2020-04" db="EMBL/GenBank/DDBJ databases">
        <title>Plant Genome Project.</title>
        <authorList>
            <person name="Zhang R.-G."/>
        </authorList>
    </citation>
    <scope>NUCLEOTIDE SEQUENCE [LARGE SCALE GENOMIC DNA]</scope>
    <source>
        <strain evidence="15">YNK0</strain>
        <tissue evidence="15">Leaf</tissue>
    </source>
</reference>
<sequence length="645" mass="71145">MAGPRVSPLLLGAFLLIVMLLHTVLARPSEDKGGKGSHGQAFEFIQHLKGCHKGQNVQGLHELKLYLEKFGYLNYGASNNHSFAHAHANDDEFDDLLESAIKTYQLNYHLKVTGSLDSQTVKEMMMPRCGVPDITNGTTSMRSGKKKHHHGPNSLHTVSHYSFFQGRPRWPASKTTLTYRFHSSVQVTSIDNLRSVCSRAFTRWAQVTLFTFQEVQSGSAADMVIGFHSRNHGDNDPFDGPGGTLAHAAAPTNGMFHYDADERWSTNPSQGVMDLESVAVHEIGHLLGLGHSSVQGAIMFPSISPGITKRDLHGDDIQGIRTLYDKQWGKLNDEFEVEDITFQAKPSEVNGGKRSHGQAFEILQHLKGCQKGQTVQGLHELKLYLKKFGSLNYGASNNHKLAHAHENNDEFDDPLESAIKTYQQNYHLKVTGRLDSQTVKQMMMPRCGVPDITNGTTSMRSAGKKKHHHGPTSLHRASHFVLFPGQPRWPPSKTHLTYQFFSSVQVTSIDNLRSVCSQAFAKWAQVTHFTFEEAQDGTTADIVIGFHRGDHGDGAPFDGPGGTVAHSTPPTDGRFHYDADEIWSTDPSPGAMDLVSVAVHEIGHLLGLGHSSIEDAIMYAFIPSGVAKRDLHEDDVQGIRALYGP</sequence>
<dbReference type="PRINTS" id="PR00138">
    <property type="entry name" value="MATRIXIN"/>
</dbReference>
<evidence type="ECO:0000313" key="15">
    <source>
        <dbReference type="EMBL" id="KAF8390339.1"/>
    </source>
</evidence>
<comment type="cofactor">
    <cofactor evidence="11">
        <name>Zn(2+)</name>
        <dbReference type="ChEBI" id="CHEBI:29105"/>
    </cofactor>
    <text evidence="11">Binds 2 Zn(2+) ions per subunit.</text>
</comment>
<feature type="binding site" evidence="11">
    <location>
        <position position="281"/>
    </location>
    <ligand>
        <name>Zn(2+)</name>
        <dbReference type="ChEBI" id="CHEBI:29105"/>
        <label>2</label>
        <note>catalytic</note>
    </ligand>
</feature>
<dbReference type="GO" id="GO:0008270">
    <property type="term" value="F:zinc ion binding"/>
    <property type="evidence" value="ECO:0007669"/>
    <property type="project" value="InterPro"/>
</dbReference>
<accession>A0A834YK40</accession>
<dbReference type="Proteomes" id="UP000655225">
    <property type="component" value="Unassembled WGS sequence"/>
</dbReference>
<organism evidence="15 16">
    <name type="scientific">Tetracentron sinense</name>
    <name type="common">Spur-leaf</name>
    <dbReference type="NCBI Taxonomy" id="13715"/>
    <lineage>
        <taxon>Eukaryota</taxon>
        <taxon>Viridiplantae</taxon>
        <taxon>Streptophyta</taxon>
        <taxon>Embryophyta</taxon>
        <taxon>Tracheophyta</taxon>
        <taxon>Spermatophyta</taxon>
        <taxon>Magnoliopsida</taxon>
        <taxon>Trochodendrales</taxon>
        <taxon>Trochodendraceae</taxon>
        <taxon>Tetracentron</taxon>
    </lineage>
</organism>
<feature type="binding site" evidence="11">
    <location>
        <position position="285"/>
    </location>
    <ligand>
        <name>Zn(2+)</name>
        <dbReference type="ChEBI" id="CHEBI:29105"/>
        <label>2</label>
        <note>catalytic</note>
    </ligand>
</feature>
<keyword evidence="9" id="KW-0325">Glycoprotein</keyword>
<evidence type="ECO:0000256" key="10">
    <source>
        <dbReference type="PIRSR" id="PIRSR621190-1"/>
    </source>
</evidence>
<evidence type="ECO:0000256" key="7">
    <source>
        <dbReference type="ARBA" id="ARBA00023049"/>
    </source>
</evidence>
<evidence type="ECO:0000256" key="12">
    <source>
        <dbReference type="PIRSR" id="PIRSR621190-5"/>
    </source>
</evidence>
<evidence type="ECO:0000259" key="14">
    <source>
        <dbReference type="SMART" id="SM00235"/>
    </source>
</evidence>
<dbReference type="SMART" id="SM00235">
    <property type="entry name" value="ZnMc"/>
    <property type="match status" value="2"/>
</dbReference>
<dbReference type="CDD" id="cd04278">
    <property type="entry name" value="ZnMc_MMP"/>
    <property type="match status" value="2"/>
</dbReference>
<dbReference type="OMA" id="FHAIMYA"/>
<keyword evidence="8" id="KW-0865">Zymogen</keyword>
<dbReference type="GO" id="GO:0030574">
    <property type="term" value="P:collagen catabolic process"/>
    <property type="evidence" value="ECO:0007669"/>
    <property type="project" value="TreeGrafter"/>
</dbReference>
<dbReference type="InterPro" id="IPR002477">
    <property type="entry name" value="Peptidoglycan-bd-like"/>
</dbReference>
<feature type="binding site" evidence="11">
    <location>
        <position position="262"/>
    </location>
    <ligand>
        <name>Ca(2+)</name>
        <dbReference type="ChEBI" id="CHEBI:29108"/>
        <label>3</label>
    </ligand>
</feature>
<comment type="similarity">
    <text evidence="1">Belongs to the peptidase M10A family. Matrix metalloproteinases (MMPs) subfamily.</text>
</comment>
<comment type="cofactor">
    <cofactor evidence="11">
        <name>Ca(2+)</name>
        <dbReference type="ChEBI" id="CHEBI:29108"/>
    </cofactor>
    <text evidence="11">Can bind about 5 Ca(2+) ions per subunit.</text>
</comment>
<evidence type="ECO:0000256" key="3">
    <source>
        <dbReference type="ARBA" id="ARBA00022723"/>
    </source>
</evidence>
<proteinExistence type="inferred from homology"/>
<feature type="active site" evidence="10">
    <location>
        <position position="282"/>
    </location>
</feature>
<dbReference type="PROSITE" id="PS00546">
    <property type="entry name" value="CYSTEINE_SWITCH"/>
    <property type="match status" value="2"/>
</dbReference>
<feature type="binding site" evidence="11">
    <location>
        <position position="291"/>
    </location>
    <ligand>
        <name>Zn(2+)</name>
        <dbReference type="ChEBI" id="CHEBI:29105"/>
        <label>2</label>
        <note>catalytic</note>
    </ligand>
</feature>
<dbReference type="GO" id="GO:0031012">
    <property type="term" value="C:extracellular matrix"/>
    <property type="evidence" value="ECO:0007669"/>
    <property type="project" value="InterPro"/>
</dbReference>
<feature type="binding site" description="in inhibited form" evidence="11">
    <location>
        <position position="129"/>
    </location>
    <ligand>
        <name>Zn(2+)</name>
        <dbReference type="ChEBI" id="CHEBI:29105"/>
        <label>2</label>
        <note>catalytic</note>
    </ligand>
</feature>
<feature type="binding site" evidence="11">
    <location>
        <position position="257"/>
    </location>
    <ligand>
        <name>Zn(2+)</name>
        <dbReference type="ChEBI" id="CHEBI:29105"/>
        <label>1</label>
    </ligand>
</feature>
<dbReference type="GO" id="GO:0030198">
    <property type="term" value="P:extracellular matrix organization"/>
    <property type="evidence" value="ECO:0007669"/>
    <property type="project" value="TreeGrafter"/>
</dbReference>
<comment type="caution">
    <text evidence="15">The sequence shown here is derived from an EMBL/GenBank/DDBJ whole genome shotgun (WGS) entry which is preliminary data.</text>
</comment>
<dbReference type="InterPro" id="IPR021190">
    <property type="entry name" value="Pept_M10A"/>
</dbReference>
<dbReference type="Pfam" id="PF00413">
    <property type="entry name" value="Peptidase_M10"/>
    <property type="match status" value="2"/>
</dbReference>